<dbReference type="EMBL" id="GL349438">
    <property type="protein sequence ID" value="KNC54749.1"/>
    <property type="molecule type" value="Genomic_DNA"/>
</dbReference>
<dbReference type="Gene3D" id="3.40.50.1220">
    <property type="entry name" value="TPP-binding domain"/>
    <property type="match status" value="1"/>
</dbReference>
<accession>A0A0L0DR12</accession>
<dbReference type="InterPro" id="IPR029035">
    <property type="entry name" value="DHS-like_NAD/FAD-binding_dom"/>
</dbReference>
<dbReference type="OrthoDB" id="153872at2759"/>
<proteinExistence type="predicted"/>
<feature type="compositionally biased region" description="Low complexity" evidence="1">
    <location>
        <begin position="540"/>
        <end position="559"/>
    </location>
</feature>
<name>A0A0L0DR12_THETB</name>
<organism evidence="2 3">
    <name type="scientific">Thecamonas trahens ATCC 50062</name>
    <dbReference type="NCBI Taxonomy" id="461836"/>
    <lineage>
        <taxon>Eukaryota</taxon>
        <taxon>Apusozoa</taxon>
        <taxon>Apusomonadida</taxon>
        <taxon>Apusomonadidae</taxon>
        <taxon>Thecamonas</taxon>
    </lineage>
</organism>
<feature type="region of interest" description="Disordered" evidence="1">
    <location>
        <begin position="528"/>
        <end position="560"/>
    </location>
</feature>
<evidence type="ECO:0000313" key="2">
    <source>
        <dbReference type="EMBL" id="KNC54749.1"/>
    </source>
</evidence>
<evidence type="ECO:0000256" key="1">
    <source>
        <dbReference type="SAM" id="MobiDB-lite"/>
    </source>
</evidence>
<feature type="compositionally biased region" description="Low complexity" evidence="1">
    <location>
        <begin position="1128"/>
        <end position="1149"/>
    </location>
</feature>
<dbReference type="eggNOG" id="ENOG502S009">
    <property type="taxonomic scope" value="Eukaryota"/>
</dbReference>
<sequence>MHVFVIQSDVTKVAASAFLLPTDFKLRIEPYWPEWTHPESGFTVPDAYRSGDVRVLRGPAPQGRTPVYYVAVGTDRLSHMTDDATGRLAYVLESLGQFVARAAADLPATPPHRRAKHLLALPVVGTGKGGLSQSTGEVIGALLPALRALAELHGVDIVLVAHTRPMYAAIQAYRRRHPRPESIWSELAHKAQFRSAASALVAEIRAKRLVLFLGAGVSAGAGLPLWGDLLSELARVAGVEPDALWSLSSFLDQAAVLEDRLNETDPDALGSIIADQLASHVFSLLHALLASLDTPAAVTTNYDTLYEDARAAASRPVAVLPNELDPDKSEWLLKMHGCVTKPDSIVLSREHYNAYAESRSVLAGILQTQLMTKRMLFVGFGLTDDNFHKIVSAVRASCVNPSARTPGAASQAAFGIASVLFDKPMLTELWSGELDILPMVTQDTDATLADAARMLEMFIDYVGAEAATSGGYLLADPFECLLSQEDVKLARHVRTHLTRIFAHGPSDDPTYGKLVAFASQLGTSVDELASASGDKREKAGSSSGSSGGSRSNGNCDRSSVIATVPPPAPLIRSPWTDNMSNGHVFVLHSDIMELDCDSWLLPAWLSEMNTVMRWNKFWFPTGPRDIPISHARKNMSTPLVSLPGMGEERPVPWATDISGKSFGISGSAASKARIRYLKNSVISFLDAAAEFHLGADAERPTPLQGRERHLVAFPVSGNILHALVPAAFGAAARHGIDVAIVCFESPEMFAAAIAIRAAFVADPRAQALLDPPLSGDMKARIEKLSADIAADRTVLVVAEADSAPRAVILDEAVATLELQTDEVAAFASLPLTDQVRVLLSRLEAKGVTAPRKHIVKRLETELHRGGIPLLTALVANLGVRQVISTEWHCMLEAAARSAQRELLHLPARTTSRRGQRTIIKLFGDVRHSDNLPLEQRGLSRGDSTRMAMASATLATSRVLAVSSGRAAAVPGELMSAVKRSVQLQSFGTLITSDPNPFLSEAWPELDVIPVASPRALAIVFDELLSCVEARNTRHVLQHKFQEARTEYQKLIASDLASLANTTEKMRDSSAYYLVHELLVDLGFASARADIDARRPRPRLFGCNAADTTLHPSARAAFSSALQEIESGASPLKPSKSSSAKSSAKSAPASMTGGLAQDNCICSVRSAGAPA</sequence>
<dbReference type="GeneID" id="25561345"/>
<gene>
    <name evidence="2" type="ORF">AMSG_01600</name>
</gene>
<dbReference type="AlphaFoldDB" id="A0A0L0DR12"/>
<dbReference type="Proteomes" id="UP000054408">
    <property type="component" value="Unassembled WGS sequence"/>
</dbReference>
<evidence type="ECO:0000313" key="3">
    <source>
        <dbReference type="Proteomes" id="UP000054408"/>
    </source>
</evidence>
<dbReference type="RefSeq" id="XP_013761649.1">
    <property type="nucleotide sequence ID" value="XM_013906195.1"/>
</dbReference>
<dbReference type="Pfam" id="PF13289">
    <property type="entry name" value="SIR2_2"/>
    <property type="match status" value="1"/>
</dbReference>
<keyword evidence="3" id="KW-1185">Reference proteome</keyword>
<reference evidence="2 3" key="1">
    <citation type="submission" date="2010-05" db="EMBL/GenBank/DDBJ databases">
        <title>The Genome Sequence of Thecamonas trahens ATCC 50062.</title>
        <authorList>
            <consortium name="The Broad Institute Genome Sequencing Platform"/>
            <person name="Russ C."/>
            <person name="Cuomo C."/>
            <person name="Shea T."/>
            <person name="Young S.K."/>
            <person name="Zeng Q."/>
            <person name="Koehrsen M."/>
            <person name="Haas B."/>
            <person name="Borodovsky M."/>
            <person name="Guigo R."/>
            <person name="Alvarado L."/>
            <person name="Berlin A."/>
            <person name="Bochicchio J."/>
            <person name="Borenstein D."/>
            <person name="Chapman S."/>
            <person name="Chen Z."/>
            <person name="Freedman E."/>
            <person name="Gellesch M."/>
            <person name="Goldberg J."/>
            <person name="Griggs A."/>
            <person name="Gujja S."/>
            <person name="Heilman E."/>
            <person name="Heiman D."/>
            <person name="Hepburn T."/>
            <person name="Howarth C."/>
            <person name="Jen D."/>
            <person name="Larson L."/>
            <person name="Mehta T."/>
            <person name="Park D."/>
            <person name="Pearson M."/>
            <person name="Roberts A."/>
            <person name="Saif S."/>
            <person name="Shenoy N."/>
            <person name="Sisk P."/>
            <person name="Stolte C."/>
            <person name="Sykes S."/>
            <person name="Thomson T."/>
            <person name="Walk T."/>
            <person name="White J."/>
            <person name="Yandava C."/>
            <person name="Burger G."/>
            <person name="Gray M.W."/>
            <person name="Holland P.W.H."/>
            <person name="King N."/>
            <person name="Lang F.B.F."/>
            <person name="Roger A.J."/>
            <person name="Ruiz-Trillo I."/>
            <person name="Lander E."/>
            <person name="Nusbaum C."/>
        </authorList>
    </citation>
    <scope>NUCLEOTIDE SEQUENCE [LARGE SCALE GENOMIC DNA]</scope>
    <source>
        <strain evidence="2 3">ATCC 50062</strain>
    </source>
</reference>
<protein>
    <submittedName>
        <fullName evidence="2">Uncharacterized protein</fullName>
    </submittedName>
</protein>
<feature type="region of interest" description="Disordered" evidence="1">
    <location>
        <begin position="1127"/>
        <end position="1154"/>
    </location>
</feature>
<dbReference type="SUPFAM" id="SSF52467">
    <property type="entry name" value="DHS-like NAD/FAD-binding domain"/>
    <property type="match status" value="1"/>
</dbReference>